<keyword evidence="6" id="KW-0256">Endoplasmic reticulum</keyword>
<evidence type="ECO:0000256" key="9">
    <source>
        <dbReference type="ARBA" id="ARBA00047604"/>
    </source>
</evidence>
<organism evidence="13 14">
    <name type="scientific">Cuscuta australis</name>
    <dbReference type="NCBI Taxonomy" id="267555"/>
    <lineage>
        <taxon>Eukaryota</taxon>
        <taxon>Viridiplantae</taxon>
        <taxon>Streptophyta</taxon>
        <taxon>Embryophyta</taxon>
        <taxon>Tracheophyta</taxon>
        <taxon>Spermatophyta</taxon>
        <taxon>Magnoliopsida</taxon>
        <taxon>eudicotyledons</taxon>
        <taxon>Gunneridae</taxon>
        <taxon>Pentapetalae</taxon>
        <taxon>asterids</taxon>
        <taxon>lamiids</taxon>
        <taxon>Solanales</taxon>
        <taxon>Convolvulaceae</taxon>
        <taxon>Cuscuteae</taxon>
        <taxon>Cuscuta</taxon>
        <taxon>Cuscuta subgen. Grammica</taxon>
        <taxon>Cuscuta sect. Cleistogrammica</taxon>
    </lineage>
</organism>
<evidence type="ECO:0000256" key="7">
    <source>
        <dbReference type="ARBA" id="ARBA00023315"/>
    </source>
</evidence>
<keyword evidence="5" id="KW-0808">Transferase</keyword>
<keyword evidence="7" id="KW-0012">Acyltransferase</keyword>
<evidence type="ECO:0000313" key="14">
    <source>
        <dbReference type="Proteomes" id="UP000249390"/>
    </source>
</evidence>
<dbReference type="GO" id="GO:0047196">
    <property type="term" value="F:long-chain-alcohol O-fatty-acyltransferase activity"/>
    <property type="evidence" value="ECO:0007669"/>
    <property type="project" value="UniProtKB-EC"/>
</dbReference>
<dbReference type="InterPro" id="IPR045034">
    <property type="entry name" value="O-acyltransferase_WSD1-like"/>
</dbReference>
<dbReference type="GO" id="GO:0004144">
    <property type="term" value="F:diacylglycerol O-acyltransferase activity"/>
    <property type="evidence" value="ECO:0007669"/>
    <property type="project" value="UniProtKB-EC"/>
</dbReference>
<keyword evidence="14" id="KW-1185">Reference proteome</keyword>
<evidence type="ECO:0000256" key="5">
    <source>
        <dbReference type="ARBA" id="ARBA00022679"/>
    </source>
</evidence>
<dbReference type="PANTHER" id="PTHR31650:SF41">
    <property type="entry name" value="O-ACYLTRANSFERASE WSD1-LIKE ISOFORM X1"/>
    <property type="match status" value="1"/>
</dbReference>
<evidence type="ECO:0000256" key="10">
    <source>
        <dbReference type="ARBA" id="ARBA00048109"/>
    </source>
</evidence>
<feature type="domain" description="O-acyltransferase WSD1-like N-terminal" evidence="11">
    <location>
        <begin position="77"/>
        <end position="254"/>
    </location>
</feature>
<proteinExistence type="inferred from homology"/>
<comment type="catalytic activity">
    <reaction evidence="10">
        <text>an acyl-CoA + a 1,2-diacyl-sn-glycerol = a triacyl-sn-glycerol + CoA</text>
        <dbReference type="Rhea" id="RHEA:10868"/>
        <dbReference type="ChEBI" id="CHEBI:17815"/>
        <dbReference type="ChEBI" id="CHEBI:57287"/>
        <dbReference type="ChEBI" id="CHEBI:58342"/>
        <dbReference type="ChEBI" id="CHEBI:64615"/>
        <dbReference type="EC" id="2.3.1.20"/>
    </reaction>
</comment>
<dbReference type="AlphaFoldDB" id="A0A328D028"/>
<dbReference type="GO" id="GO:0019432">
    <property type="term" value="P:triglyceride biosynthetic process"/>
    <property type="evidence" value="ECO:0007669"/>
    <property type="project" value="UniProtKB-UniPathway"/>
</dbReference>
<comment type="subcellular location">
    <subcellularLocation>
        <location evidence="1">Cell membrane</location>
        <topology evidence="1">Single-pass membrane protein</topology>
    </subcellularLocation>
    <subcellularLocation>
        <location evidence="2">Endoplasmic reticulum membrane</location>
    </subcellularLocation>
</comment>
<name>A0A328D028_9ASTE</name>
<dbReference type="SUPFAM" id="SSF52777">
    <property type="entry name" value="CoA-dependent acyltransferases"/>
    <property type="match status" value="1"/>
</dbReference>
<dbReference type="Pfam" id="PF06974">
    <property type="entry name" value="WS_DGAT_C"/>
    <property type="match status" value="1"/>
</dbReference>
<dbReference type="PANTHER" id="PTHR31650">
    <property type="entry name" value="O-ACYLTRANSFERASE (WSD1-LIKE) FAMILY PROTEIN"/>
    <property type="match status" value="1"/>
</dbReference>
<protein>
    <submittedName>
        <fullName evidence="13">Uncharacterized protein</fullName>
    </submittedName>
</protein>
<dbReference type="GO" id="GO:0005789">
    <property type="term" value="C:endoplasmic reticulum membrane"/>
    <property type="evidence" value="ECO:0007669"/>
    <property type="project" value="UniProtKB-SubCell"/>
</dbReference>
<comment type="caution">
    <text evidence="13">The sequence shown here is derived from an EMBL/GenBank/DDBJ whole genome shotgun (WGS) entry which is preliminary data.</text>
</comment>
<evidence type="ECO:0000256" key="4">
    <source>
        <dbReference type="ARBA" id="ARBA00005189"/>
    </source>
</evidence>
<evidence type="ECO:0000256" key="6">
    <source>
        <dbReference type="ARBA" id="ARBA00022824"/>
    </source>
</evidence>
<evidence type="ECO:0000259" key="12">
    <source>
        <dbReference type="Pfam" id="PF06974"/>
    </source>
</evidence>
<evidence type="ECO:0000256" key="2">
    <source>
        <dbReference type="ARBA" id="ARBA00004586"/>
    </source>
</evidence>
<dbReference type="GO" id="GO:0005886">
    <property type="term" value="C:plasma membrane"/>
    <property type="evidence" value="ECO:0007669"/>
    <property type="project" value="UniProtKB-SubCell"/>
</dbReference>
<dbReference type="UniPathway" id="UPA00282"/>
<dbReference type="InterPro" id="IPR009721">
    <property type="entry name" value="O-acyltransferase_WSD1_C"/>
</dbReference>
<evidence type="ECO:0000313" key="13">
    <source>
        <dbReference type="EMBL" id="RAL38824.1"/>
    </source>
</evidence>
<comment type="pathway">
    <text evidence="4">Lipid metabolism.</text>
</comment>
<sequence length="468" mass="51827">MHTEFTHMDSKERDEPMTPAGRLFLQPEMNQIIHAVAGIKNPLDVDAVKSVFRDSLLVKHPRFCSLMVKDPDGRERWRRTKVNLDDHFVVLPDPLTVDPSVSDEDALNDYLADLSVSSPLPADKPLWEFHLLLAHRCGVLRIHHALGDGISIMSMFLSCCRKTSDPSQTPTFGGGGPGRRERLGIIRVAMVVWYTVAYVVEFILRSLWLKDRTTAVSGGAGVELWPRKLATAKFTIDDMKAVKKAVADATINDVLFGIIACGLSKYLSIRSSKDLKDGLQITGLAMVNLRPQHGLQDITKLMNSGKSGTGWGNKFGFMLLPLHYFHNAGNDDPLQFVKRAKSMIDKKKLSLEALCAYKIGDCVMSLLGVKFASFFNYRILCNTTFTISNVIGPQEEISIAGNPITYIRTSISSLPHAMILHMVSYNGKADLQILVAKDIIPDPNVLARCFEDSLMAMKQAVVAAAVEQ</sequence>
<comment type="pathway">
    <text evidence="3">Glycerolipid metabolism; triacylglycerol biosynthesis.</text>
</comment>
<dbReference type="EMBL" id="NQVE01000205">
    <property type="protein sequence ID" value="RAL38824.1"/>
    <property type="molecule type" value="Genomic_DNA"/>
</dbReference>
<evidence type="ECO:0000256" key="1">
    <source>
        <dbReference type="ARBA" id="ARBA00004162"/>
    </source>
</evidence>
<accession>A0A328D028</accession>
<reference evidence="13 14" key="1">
    <citation type="submission" date="2018-06" db="EMBL/GenBank/DDBJ databases">
        <title>The Genome of Cuscuta australis (Dodder) Provides Insight into the Evolution of Plant Parasitism.</title>
        <authorList>
            <person name="Liu H."/>
        </authorList>
    </citation>
    <scope>NUCLEOTIDE SEQUENCE [LARGE SCALE GENOMIC DNA]</scope>
    <source>
        <strain evidence="14">cv. Yunnan</strain>
        <tissue evidence="13">Vines</tissue>
    </source>
</reference>
<dbReference type="InterPro" id="IPR004255">
    <property type="entry name" value="O-acyltransferase_WSD1_N"/>
</dbReference>
<dbReference type="InterPro" id="IPR023213">
    <property type="entry name" value="CAT-like_dom_sf"/>
</dbReference>
<comment type="similarity">
    <text evidence="8">In the N-terminal section; belongs to the long-chain O-acyltransferase family.</text>
</comment>
<dbReference type="Proteomes" id="UP000249390">
    <property type="component" value="Unassembled WGS sequence"/>
</dbReference>
<gene>
    <name evidence="13" type="ORF">DM860_015185</name>
</gene>
<comment type="catalytic activity">
    <reaction evidence="9">
        <text>a long chain fatty alcohol + a fatty acyl-CoA = a long-chain alcohol wax ester + CoA</text>
        <dbReference type="Rhea" id="RHEA:38443"/>
        <dbReference type="ChEBI" id="CHEBI:17135"/>
        <dbReference type="ChEBI" id="CHEBI:57287"/>
        <dbReference type="ChEBI" id="CHEBI:77636"/>
        <dbReference type="ChEBI" id="CHEBI:235323"/>
        <dbReference type="EC" id="2.3.1.75"/>
    </reaction>
</comment>
<feature type="domain" description="O-acyltransferase WSD1 C-terminal" evidence="12">
    <location>
        <begin position="311"/>
        <end position="458"/>
    </location>
</feature>
<evidence type="ECO:0000259" key="11">
    <source>
        <dbReference type="Pfam" id="PF03007"/>
    </source>
</evidence>
<evidence type="ECO:0000256" key="3">
    <source>
        <dbReference type="ARBA" id="ARBA00004771"/>
    </source>
</evidence>
<dbReference type="Pfam" id="PF03007">
    <property type="entry name" value="WS_DGAT_cat"/>
    <property type="match status" value="1"/>
</dbReference>
<evidence type="ECO:0000256" key="8">
    <source>
        <dbReference type="ARBA" id="ARBA00024360"/>
    </source>
</evidence>
<dbReference type="Gene3D" id="3.30.559.10">
    <property type="entry name" value="Chloramphenicol acetyltransferase-like domain"/>
    <property type="match status" value="1"/>
</dbReference>